<gene>
    <name evidence="1" type="ORF">N7468_010148</name>
</gene>
<organism evidence="1 2">
    <name type="scientific">Penicillium chermesinum</name>
    <dbReference type="NCBI Taxonomy" id="63820"/>
    <lineage>
        <taxon>Eukaryota</taxon>
        <taxon>Fungi</taxon>
        <taxon>Dikarya</taxon>
        <taxon>Ascomycota</taxon>
        <taxon>Pezizomycotina</taxon>
        <taxon>Eurotiomycetes</taxon>
        <taxon>Eurotiomycetidae</taxon>
        <taxon>Eurotiales</taxon>
        <taxon>Aspergillaceae</taxon>
        <taxon>Penicillium</taxon>
    </lineage>
</organism>
<accession>A0A9W9NC43</accession>
<dbReference type="Proteomes" id="UP001150941">
    <property type="component" value="Unassembled WGS sequence"/>
</dbReference>
<name>A0A9W9NC43_9EURO</name>
<sequence length="82" mass="9306">MAFDNKFDWDGSNVIDLTSPVSMGKGTHEARLCISIVGGYTTGYSMRVEKFASGLTSLFEYHPSELHMFDEYWNAKHIPKLQ</sequence>
<reference evidence="1" key="1">
    <citation type="submission" date="2022-11" db="EMBL/GenBank/DDBJ databases">
        <authorList>
            <person name="Petersen C."/>
        </authorList>
    </citation>
    <scope>NUCLEOTIDE SEQUENCE</scope>
    <source>
        <strain evidence="1">IBT 19713</strain>
    </source>
</reference>
<dbReference type="AlphaFoldDB" id="A0A9W9NC43"/>
<dbReference type="RefSeq" id="XP_058326011.1">
    <property type="nucleotide sequence ID" value="XM_058479443.1"/>
</dbReference>
<dbReference type="EMBL" id="JAPQKS010000008">
    <property type="protein sequence ID" value="KAJ5217140.1"/>
    <property type="molecule type" value="Genomic_DNA"/>
</dbReference>
<evidence type="ECO:0000313" key="1">
    <source>
        <dbReference type="EMBL" id="KAJ5217140.1"/>
    </source>
</evidence>
<dbReference type="GeneID" id="83206747"/>
<protein>
    <submittedName>
        <fullName evidence="1">Uncharacterized protein</fullName>
    </submittedName>
</protein>
<comment type="caution">
    <text evidence="1">The sequence shown here is derived from an EMBL/GenBank/DDBJ whole genome shotgun (WGS) entry which is preliminary data.</text>
</comment>
<keyword evidence="2" id="KW-1185">Reference proteome</keyword>
<evidence type="ECO:0000313" key="2">
    <source>
        <dbReference type="Proteomes" id="UP001150941"/>
    </source>
</evidence>
<reference evidence="1" key="2">
    <citation type="journal article" date="2023" name="IMA Fungus">
        <title>Comparative genomic study of the Penicillium genus elucidates a diverse pangenome and 15 lateral gene transfer events.</title>
        <authorList>
            <person name="Petersen C."/>
            <person name="Sorensen T."/>
            <person name="Nielsen M.R."/>
            <person name="Sondergaard T.E."/>
            <person name="Sorensen J.L."/>
            <person name="Fitzpatrick D.A."/>
            <person name="Frisvad J.C."/>
            <person name="Nielsen K.L."/>
        </authorList>
    </citation>
    <scope>NUCLEOTIDE SEQUENCE</scope>
    <source>
        <strain evidence="1">IBT 19713</strain>
    </source>
</reference>
<proteinExistence type="predicted"/>